<sequence length="273" mass="29878">MKNQKVVIITGASNGMGKAAAQVFADHGWIVYGGARRVEKIPNGENIHAVSLDVIDDESIKSFADTVIKEQHHVDVLINNAGYGENGPAEDTPTDHIRKQFDTNFFGAVTLSQLILPTMRKQGSGRIVNISSIGGDIYSPLGAYYHATKAALQQWSDTLDIEVEQFGIRSVVVQPGGTKSSWGSVAVQNIYNNLKPDTAYKPLVDYMAKVLSDDAPGMGASVEDLANLFYRAATDEKPKRRYFNNFHDHLTVIMARSLPGLFRRQVLAGLKGK</sequence>
<gene>
    <name evidence="4" type="ORF">NBRC111893_71</name>
</gene>
<dbReference type="InterPro" id="IPR002347">
    <property type="entry name" value="SDR_fam"/>
</dbReference>
<evidence type="ECO:0000256" key="3">
    <source>
        <dbReference type="RuleBase" id="RU000363"/>
    </source>
</evidence>
<keyword evidence="2" id="KW-0560">Oxidoreductase</keyword>
<dbReference type="OrthoDB" id="9775296at2"/>
<comment type="caution">
    <text evidence="4">The sequence shown here is derived from an EMBL/GenBank/DDBJ whole genome shotgun (WGS) entry which is preliminary data.</text>
</comment>
<evidence type="ECO:0000256" key="2">
    <source>
        <dbReference type="ARBA" id="ARBA00023002"/>
    </source>
</evidence>
<dbReference type="PRINTS" id="PR00081">
    <property type="entry name" value="GDHRDH"/>
</dbReference>
<dbReference type="GO" id="GO:0016491">
    <property type="term" value="F:oxidoreductase activity"/>
    <property type="evidence" value="ECO:0007669"/>
    <property type="project" value="UniProtKB-KW"/>
</dbReference>
<dbReference type="CDD" id="cd05374">
    <property type="entry name" value="17beta-HSD-like_SDR_c"/>
    <property type="match status" value="1"/>
</dbReference>
<dbReference type="Pfam" id="PF00106">
    <property type="entry name" value="adh_short"/>
    <property type="match status" value="1"/>
</dbReference>
<accession>A0A401FHS5</accession>
<evidence type="ECO:0000313" key="4">
    <source>
        <dbReference type="EMBL" id="GAY71925.1"/>
    </source>
</evidence>
<dbReference type="PANTHER" id="PTHR44169">
    <property type="entry name" value="NADPH-DEPENDENT 1-ACYLDIHYDROXYACETONE PHOSPHATE REDUCTASE"/>
    <property type="match status" value="1"/>
</dbReference>
<protein>
    <submittedName>
        <fullName evidence="4">Short-chain type dehydrogenase</fullName>
    </submittedName>
</protein>
<evidence type="ECO:0000313" key="5">
    <source>
        <dbReference type="Proteomes" id="UP000286974"/>
    </source>
</evidence>
<dbReference type="PANTHER" id="PTHR44169:SF6">
    <property type="entry name" value="NADPH-DEPENDENT 1-ACYLDIHYDROXYACETONE PHOSPHATE REDUCTASE"/>
    <property type="match status" value="1"/>
</dbReference>
<dbReference type="SUPFAM" id="SSF51735">
    <property type="entry name" value="NAD(P)-binding Rossmann-fold domains"/>
    <property type="match status" value="1"/>
</dbReference>
<comment type="similarity">
    <text evidence="1 3">Belongs to the short-chain dehydrogenases/reductases (SDR) family.</text>
</comment>
<dbReference type="Gene3D" id="3.40.50.720">
    <property type="entry name" value="NAD(P)-binding Rossmann-like Domain"/>
    <property type="match status" value="1"/>
</dbReference>
<evidence type="ECO:0000256" key="1">
    <source>
        <dbReference type="ARBA" id="ARBA00006484"/>
    </source>
</evidence>
<name>A0A401FHS5_9LACO</name>
<reference evidence="4 5" key="1">
    <citation type="submission" date="2017-11" db="EMBL/GenBank/DDBJ databases">
        <title>Draft Genome Sequence of Lactobacillus curieae NBRC 111893 isolated from Koso, a Japanese sugar-Vegetable Fermented Beverage.</title>
        <authorList>
            <person name="Chiou T.Y."/>
            <person name="Oshima K."/>
            <person name="Suda W."/>
            <person name="Hattori M."/>
            <person name="Takahashi T."/>
        </authorList>
    </citation>
    <scope>NUCLEOTIDE SEQUENCE [LARGE SCALE GENOMIC DNA]</scope>
    <source>
        <strain evidence="4 5">NBRC111893</strain>
    </source>
</reference>
<dbReference type="PRINTS" id="PR00080">
    <property type="entry name" value="SDRFAMILY"/>
</dbReference>
<dbReference type="Proteomes" id="UP000286974">
    <property type="component" value="Unassembled WGS sequence"/>
</dbReference>
<proteinExistence type="inferred from homology"/>
<keyword evidence="5" id="KW-1185">Reference proteome</keyword>
<dbReference type="RefSeq" id="WP_125007546.1">
    <property type="nucleotide sequence ID" value="NZ_BEXA01000001.1"/>
</dbReference>
<dbReference type="AlphaFoldDB" id="A0A401FHS5"/>
<dbReference type="InterPro" id="IPR036291">
    <property type="entry name" value="NAD(P)-bd_dom_sf"/>
</dbReference>
<organism evidence="4 5">
    <name type="scientific">Lentilactobacillus kosonis</name>
    <dbReference type="NCBI Taxonomy" id="2810561"/>
    <lineage>
        <taxon>Bacteria</taxon>
        <taxon>Bacillati</taxon>
        <taxon>Bacillota</taxon>
        <taxon>Bacilli</taxon>
        <taxon>Lactobacillales</taxon>
        <taxon>Lactobacillaceae</taxon>
        <taxon>Lentilactobacillus</taxon>
    </lineage>
</organism>
<dbReference type="EMBL" id="BEXA01000001">
    <property type="protein sequence ID" value="GAY71925.1"/>
    <property type="molecule type" value="Genomic_DNA"/>
</dbReference>